<feature type="transmembrane region" description="Helical" evidence="1">
    <location>
        <begin position="184"/>
        <end position="204"/>
    </location>
</feature>
<evidence type="ECO:0000256" key="1">
    <source>
        <dbReference type="SAM" id="Phobius"/>
    </source>
</evidence>
<proteinExistence type="predicted"/>
<feature type="transmembrane region" description="Helical" evidence="1">
    <location>
        <begin position="16"/>
        <end position="36"/>
    </location>
</feature>
<organism evidence="2 3">
    <name type="scientific">Fructilactobacillus cliffordii</name>
    <dbReference type="NCBI Taxonomy" id="2940299"/>
    <lineage>
        <taxon>Bacteria</taxon>
        <taxon>Bacillati</taxon>
        <taxon>Bacillota</taxon>
        <taxon>Bacilli</taxon>
        <taxon>Lactobacillales</taxon>
        <taxon>Lactobacillaceae</taxon>
        <taxon>Fructilactobacillus</taxon>
    </lineage>
</organism>
<dbReference type="EMBL" id="CP097119">
    <property type="protein sequence ID" value="USS88838.1"/>
    <property type="molecule type" value="Genomic_DNA"/>
</dbReference>
<dbReference type="RefSeq" id="WP_252766355.1">
    <property type="nucleotide sequence ID" value="NZ_CP097119.1"/>
</dbReference>
<keyword evidence="1" id="KW-0472">Membrane</keyword>
<reference evidence="2" key="1">
    <citation type="submission" date="2022-05" db="EMBL/GenBank/DDBJ databases">
        <authorList>
            <person name="Oliphant S.A."/>
            <person name="Watson-Haigh N.S."/>
            <person name="Sumby K.M."/>
            <person name="Gardner J.M."/>
            <person name="Jiranek V."/>
        </authorList>
    </citation>
    <scope>NUCLEOTIDE SEQUENCE</scope>
    <source>
        <strain evidence="2">KI4_B1</strain>
    </source>
</reference>
<dbReference type="AlphaFoldDB" id="A0A9Q9E2R5"/>
<keyword evidence="3" id="KW-1185">Reference proteome</keyword>
<feature type="transmembrane region" description="Helical" evidence="1">
    <location>
        <begin position="116"/>
        <end position="137"/>
    </location>
</feature>
<dbReference type="Proteomes" id="UP001055911">
    <property type="component" value="Chromosome"/>
</dbReference>
<gene>
    <name evidence="2" type="ORF">M3M40_04950</name>
</gene>
<feature type="transmembrane region" description="Helical" evidence="1">
    <location>
        <begin position="247"/>
        <end position="280"/>
    </location>
</feature>
<evidence type="ECO:0000313" key="2">
    <source>
        <dbReference type="EMBL" id="USS88838.1"/>
    </source>
</evidence>
<keyword evidence="1" id="KW-1133">Transmembrane helix</keyword>
<protein>
    <submittedName>
        <fullName evidence="2">Uncharacterized protein</fullName>
    </submittedName>
</protein>
<feature type="transmembrane region" description="Helical" evidence="1">
    <location>
        <begin position="216"/>
        <end position="235"/>
    </location>
</feature>
<feature type="transmembrane region" description="Helical" evidence="1">
    <location>
        <begin position="56"/>
        <end position="78"/>
    </location>
</feature>
<accession>A0A9Q9E2R5</accession>
<evidence type="ECO:0000313" key="3">
    <source>
        <dbReference type="Proteomes" id="UP001055911"/>
    </source>
</evidence>
<sequence length="286" mass="31853">MDTTVLESLTLQSGKLALFLIVVLIAWPLVVGWLTSHLARVVQRTLVVNFSERAQYWVGGLGVIIHELGHLVFALLFMHRISSFKLLNLSGNRDGSLGSVASNYNPRNWYQALGNFFIGLAPMFSGIFVLTLLIQFLCHPDYTPVGAPEFINQQQPLISYAQFAWQTAQTWLGETVTAVLTSSWWQQVLLLLLIGTISTTTFSLSTADLKSSWQGAKVYLFLVIVLSIVITGVKLGKPNFGNSLDQFVLLTGVVWLVLLILICICLLISWLELMVIALPLRLFKSR</sequence>
<name>A0A9Q9E2R5_9LACO</name>
<keyword evidence="1" id="KW-0812">Transmembrane</keyword>